<dbReference type="EMBL" id="JBHSOC010000015">
    <property type="protein sequence ID" value="MFC5641829.1"/>
    <property type="molecule type" value="Genomic_DNA"/>
</dbReference>
<proteinExistence type="predicted"/>
<name>A0ABW0VAK6_9ACTN</name>
<evidence type="ECO:0000313" key="3">
    <source>
        <dbReference type="Proteomes" id="UP001596066"/>
    </source>
</evidence>
<comment type="caution">
    <text evidence="2">The sequence shown here is derived from an EMBL/GenBank/DDBJ whole genome shotgun (WGS) entry which is preliminary data.</text>
</comment>
<feature type="region of interest" description="Disordered" evidence="1">
    <location>
        <begin position="1"/>
        <end position="97"/>
    </location>
</feature>
<evidence type="ECO:0000256" key="1">
    <source>
        <dbReference type="SAM" id="MobiDB-lite"/>
    </source>
</evidence>
<feature type="compositionally biased region" description="Basic and acidic residues" evidence="1">
    <location>
        <begin position="54"/>
        <end position="63"/>
    </location>
</feature>
<dbReference type="InterPro" id="IPR049249">
    <property type="entry name" value="DUF6882"/>
</dbReference>
<dbReference type="Pfam" id="PF21813">
    <property type="entry name" value="DUF6882"/>
    <property type="match status" value="1"/>
</dbReference>
<reference evidence="3" key="1">
    <citation type="journal article" date="2019" name="Int. J. Syst. Evol. Microbiol.">
        <title>The Global Catalogue of Microorganisms (GCM) 10K type strain sequencing project: providing services to taxonomists for standard genome sequencing and annotation.</title>
        <authorList>
            <consortium name="The Broad Institute Genomics Platform"/>
            <consortium name="The Broad Institute Genome Sequencing Center for Infectious Disease"/>
            <person name="Wu L."/>
            <person name="Ma J."/>
        </authorList>
    </citation>
    <scope>NUCLEOTIDE SEQUENCE [LARGE SCALE GENOMIC DNA]</scope>
    <source>
        <strain evidence="3">CGMCC 4.1622</strain>
    </source>
</reference>
<sequence>MESTPAGTAPPQQRRRPIGARFGTSYEETTAPTVPAVTAAPVRGARFSWIKETPSGRDSRTPERPVSAGPGNTGTQASGPSAAQAPPPPPPPHTCTSGELRTLVQRVTELHRRGAAQESAAIVAQAAVTLSPVEVAQLIELLRTDGPSGASGYLARSAAYGPAEQAVGTLAELRQSGLIDEAAELFHAMWDVPAAALPTLLSALERAGESADAQTLLWEWASAPPTELADVAARLREAGRQEDVRSLLRQAAGRQTGELAATAMALDRVLGAELVGAVVRLRSAVDVGSFASAIREEAVLYGALLAAVDGIDESRARSAFAALRALGLPTEAPARPRSRGRR</sequence>
<evidence type="ECO:0000313" key="2">
    <source>
        <dbReference type="EMBL" id="MFC5641829.1"/>
    </source>
</evidence>
<protein>
    <submittedName>
        <fullName evidence="2">DUF6882 domain-containing protein</fullName>
    </submittedName>
</protein>
<accession>A0ABW0VAK6</accession>
<organism evidence="2 3">
    <name type="scientific">Kitasatospora cinereorecta</name>
    <dbReference type="NCBI Taxonomy" id="285560"/>
    <lineage>
        <taxon>Bacteria</taxon>
        <taxon>Bacillati</taxon>
        <taxon>Actinomycetota</taxon>
        <taxon>Actinomycetes</taxon>
        <taxon>Kitasatosporales</taxon>
        <taxon>Streptomycetaceae</taxon>
        <taxon>Kitasatospora</taxon>
    </lineage>
</organism>
<dbReference type="RefSeq" id="WP_346141899.1">
    <property type="nucleotide sequence ID" value="NZ_BAAAUA010000007.1"/>
</dbReference>
<gene>
    <name evidence="2" type="ORF">ACFPZF_10740</name>
</gene>
<keyword evidence="3" id="KW-1185">Reference proteome</keyword>
<feature type="compositionally biased region" description="Low complexity" evidence="1">
    <location>
        <begin position="29"/>
        <end position="42"/>
    </location>
</feature>
<dbReference type="Proteomes" id="UP001596066">
    <property type="component" value="Unassembled WGS sequence"/>
</dbReference>